<gene>
    <name evidence="4" type="primary">hypC</name>
    <name evidence="4" type="ORF">GE300_16855</name>
</gene>
<dbReference type="InterPro" id="IPR019812">
    <property type="entry name" value="Hydgase_assmbl_chp_CS"/>
</dbReference>
<dbReference type="SUPFAM" id="SSF159127">
    <property type="entry name" value="HupF/HypC-like"/>
    <property type="match status" value="1"/>
</dbReference>
<dbReference type="AlphaFoldDB" id="A0A6L5Z3W0"/>
<evidence type="ECO:0000313" key="4">
    <source>
        <dbReference type="EMBL" id="MSU91253.1"/>
    </source>
</evidence>
<evidence type="ECO:0000313" key="5">
    <source>
        <dbReference type="Proteomes" id="UP000474957"/>
    </source>
</evidence>
<dbReference type="NCBIfam" id="TIGR00074">
    <property type="entry name" value="hypC_hupF"/>
    <property type="match status" value="1"/>
</dbReference>
<dbReference type="GO" id="GO:0005506">
    <property type="term" value="F:iron ion binding"/>
    <property type="evidence" value="ECO:0007669"/>
    <property type="project" value="TreeGrafter"/>
</dbReference>
<evidence type="ECO:0000256" key="1">
    <source>
        <dbReference type="ARBA" id="ARBA00006018"/>
    </source>
</evidence>
<dbReference type="PRINTS" id="PR00445">
    <property type="entry name" value="HUPFHYPC"/>
</dbReference>
<dbReference type="Gene3D" id="2.30.30.140">
    <property type="match status" value="1"/>
</dbReference>
<accession>A0A6L5Z3W0</accession>
<proteinExistence type="inferred from homology"/>
<sequence length="92" mass="10005">MCLGIPGRITEIIDADRFLAWVEVSGVRRKVNVTCVAEPGRLDDLVGAWVLLHVGFAMSVIDEAEAARTLEVLDALGEVQDELAAMRESARP</sequence>
<dbReference type="RefSeq" id="WP_154448221.1">
    <property type="nucleotide sequence ID" value="NZ_WIND01000017.1"/>
</dbReference>
<dbReference type="PANTHER" id="PTHR35177">
    <property type="entry name" value="HYDROGENASE MATURATION FACTOR HYBG"/>
    <property type="match status" value="1"/>
</dbReference>
<dbReference type="InterPro" id="IPR001109">
    <property type="entry name" value="Hydrogenase_HupF/HypC"/>
</dbReference>
<dbReference type="GO" id="GO:0051604">
    <property type="term" value="P:protein maturation"/>
    <property type="evidence" value="ECO:0007669"/>
    <property type="project" value="TreeGrafter"/>
</dbReference>
<dbReference type="Proteomes" id="UP000474957">
    <property type="component" value="Unassembled WGS sequence"/>
</dbReference>
<dbReference type="Pfam" id="PF01455">
    <property type="entry name" value="HupF_HypC"/>
    <property type="match status" value="1"/>
</dbReference>
<comment type="similarity">
    <text evidence="1">Belongs to the HupF/HypC family.</text>
</comment>
<dbReference type="PROSITE" id="PS01097">
    <property type="entry name" value="HUPF_HYPC"/>
    <property type="match status" value="1"/>
</dbReference>
<protein>
    <recommendedName>
        <fullName evidence="3">Hydrogenase maturation factor HypC</fullName>
    </recommendedName>
</protein>
<evidence type="ECO:0000256" key="3">
    <source>
        <dbReference type="ARBA" id="ARBA00071976"/>
    </source>
</evidence>
<dbReference type="EMBL" id="WIND01000017">
    <property type="protein sequence ID" value="MSU91253.1"/>
    <property type="molecule type" value="Genomic_DNA"/>
</dbReference>
<dbReference type="PANTHER" id="PTHR35177:SF2">
    <property type="entry name" value="HYDROGENASE MATURATION FACTOR HYBG"/>
    <property type="match status" value="1"/>
</dbReference>
<organism evidence="4 5">
    <name type="scientific">Halovulum marinum</name>
    <dbReference type="NCBI Taxonomy" id="2662447"/>
    <lineage>
        <taxon>Bacteria</taxon>
        <taxon>Pseudomonadati</taxon>
        <taxon>Pseudomonadota</taxon>
        <taxon>Alphaproteobacteria</taxon>
        <taxon>Rhodobacterales</taxon>
        <taxon>Paracoccaceae</taxon>
        <taxon>Halovulum</taxon>
    </lineage>
</organism>
<comment type="caution">
    <text evidence="4">The sequence shown here is derived from an EMBL/GenBank/DDBJ whole genome shotgun (WGS) entry which is preliminary data.</text>
</comment>
<name>A0A6L5Z3W0_9RHOB</name>
<reference evidence="4 5" key="1">
    <citation type="submission" date="2019-10" db="EMBL/GenBank/DDBJ databases">
        <title>Cognatihalovulum marinum gen. nov. sp. nov., a new member of the family Rhodobacteraceae isolated from deep seawater of the Northwest Indian Ocean.</title>
        <authorList>
            <person name="Ruan C."/>
            <person name="Wang J."/>
            <person name="Zheng X."/>
            <person name="Song L."/>
            <person name="Zhu Y."/>
            <person name="Huang Y."/>
            <person name="Lu Z."/>
            <person name="Du W."/>
            <person name="Huang L."/>
            <person name="Dai X."/>
        </authorList>
    </citation>
    <scope>NUCLEOTIDE SEQUENCE [LARGE SCALE GENOMIC DNA]</scope>
    <source>
        <strain evidence="4 5">2CG4</strain>
    </source>
</reference>
<dbReference type="FunFam" id="2.30.30.140:FF:000022">
    <property type="entry name" value="Hydrogenase assembly chaperone HybG"/>
    <property type="match status" value="1"/>
</dbReference>
<evidence type="ECO:0000256" key="2">
    <source>
        <dbReference type="ARBA" id="ARBA00053969"/>
    </source>
</evidence>
<dbReference type="GO" id="GO:1902670">
    <property type="term" value="F:carbon dioxide binding"/>
    <property type="evidence" value="ECO:0007669"/>
    <property type="project" value="TreeGrafter"/>
</dbReference>
<keyword evidence="5" id="KW-1185">Reference proteome</keyword>
<comment type="function">
    <text evidence="2">Involved in the maturation of [NiFe] hydrogenases. Involved in the biosynthesis of the Fe(CN)(2)CO cofactor.</text>
</comment>